<proteinExistence type="predicted"/>
<dbReference type="Proteomes" id="UP000265520">
    <property type="component" value="Unassembled WGS sequence"/>
</dbReference>
<dbReference type="EMBL" id="LXQA010239070">
    <property type="protein sequence ID" value="MCI36953.1"/>
    <property type="molecule type" value="Genomic_DNA"/>
</dbReference>
<organism evidence="1 2">
    <name type="scientific">Trifolium medium</name>
    <dbReference type="NCBI Taxonomy" id="97028"/>
    <lineage>
        <taxon>Eukaryota</taxon>
        <taxon>Viridiplantae</taxon>
        <taxon>Streptophyta</taxon>
        <taxon>Embryophyta</taxon>
        <taxon>Tracheophyta</taxon>
        <taxon>Spermatophyta</taxon>
        <taxon>Magnoliopsida</taxon>
        <taxon>eudicotyledons</taxon>
        <taxon>Gunneridae</taxon>
        <taxon>Pentapetalae</taxon>
        <taxon>rosids</taxon>
        <taxon>fabids</taxon>
        <taxon>Fabales</taxon>
        <taxon>Fabaceae</taxon>
        <taxon>Papilionoideae</taxon>
        <taxon>50 kb inversion clade</taxon>
        <taxon>NPAAA clade</taxon>
        <taxon>Hologalegina</taxon>
        <taxon>IRL clade</taxon>
        <taxon>Trifolieae</taxon>
        <taxon>Trifolium</taxon>
    </lineage>
</organism>
<dbReference type="AlphaFoldDB" id="A0A392RK21"/>
<protein>
    <submittedName>
        <fullName evidence="1">Uncharacterized protein</fullName>
    </submittedName>
</protein>
<comment type="caution">
    <text evidence="1">The sequence shown here is derived from an EMBL/GenBank/DDBJ whole genome shotgun (WGS) entry which is preliminary data.</text>
</comment>
<evidence type="ECO:0000313" key="2">
    <source>
        <dbReference type="Proteomes" id="UP000265520"/>
    </source>
</evidence>
<keyword evidence="2" id="KW-1185">Reference proteome</keyword>
<accession>A0A392RK21</accession>
<feature type="non-terminal residue" evidence="1">
    <location>
        <position position="1"/>
    </location>
</feature>
<reference evidence="1 2" key="1">
    <citation type="journal article" date="2018" name="Front. Plant Sci.">
        <title>Red Clover (Trifolium pratense) and Zigzag Clover (T. medium) - A Picture of Genomic Similarities and Differences.</title>
        <authorList>
            <person name="Dluhosova J."/>
            <person name="Istvanek J."/>
            <person name="Nedelnik J."/>
            <person name="Repkova J."/>
        </authorList>
    </citation>
    <scope>NUCLEOTIDE SEQUENCE [LARGE SCALE GENOMIC DNA]</scope>
    <source>
        <strain evidence="2">cv. 10/8</strain>
        <tissue evidence="1">Leaf</tissue>
    </source>
</reference>
<sequence length="87" mass="9898">RGGEAWGRLWKIQAPPKTKHLLWRISEPQEDWHIFFDCEGSKDAWNIMGLGQVLQQFQNVNQSIKDVILSICCTESTMTAGRAAVLI</sequence>
<evidence type="ECO:0000313" key="1">
    <source>
        <dbReference type="EMBL" id="MCI36953.1"/>
    </source>
</evidence>
<name>A0A392RK21_9FABA</name>